<reference evidence="3 4" key="1">
    <citation type="submission" date="2020-02" db="EMBL/GenBank/DDBJ databases">
        <title>Draft genome sequence of Haematococcus lacustris strain NIES-144.</title>
        <authorList>
            <person name="Morimoto D."/>
            <person name="Nakagawa S."/>
            <person name="Yoshida T."/>
            <person name="Sawayama S."/>
        </authorList>
    </citation>
    <scope>NUCLEOTIDE SEQUENCE [LARGE SCALE GENOMIC DNA]</scope>
    <source>
        <strain evidence="3 4">NIES-144</strain>
    </source>
</reference>
<evidence type="ECO:0000313" key="3">
    <source>
        <dbReference type="EMBL" id="GFH10923.1"/>
    </source>
</evidence>
<dbReference type="Gene3D" id="3.90.190.20">
    <property type="entry name" value="Mur ligase, C-terminal domain"/>
    <property type="match status" value="1"/>
</dbReference>
<dbReference type="Proteomes" id="UP000485058">
    <property type="component" value="Unassembled WGS sequence"/>
</dbReference>
<dbReference type="InterPro" id="IPR004101">
    <property type="entry name" value="Mur_ligase_C"/>
</dbReference>
<evidence type="ECO:0000313" key="4">
    <source>
        <dbReference type="Proteomes" id="UP000485058"/>
    </source>
</evidence>
<dbReference type="Gene3D" id="3.40.1190.10">
    <property type="entry name" value="Mur-like, catalytic domain"/>
    <property type="match status" value="1"/>
</dbReference>
<proteinExistence type="predicted"/>
<dbReference type="PANTHER" id="PTHR23135:SF4">
    <property type="entry name" value="UDP-N-ACETYLMURAMOYL-L-ALANYL-D-GLUTAMATE--2,6-DIAMINOPIMELATE LIGASE MURE HOMOLOG, CHLOROPLASTIC"/>
    <property type="match status" value="1"/>
</dbReference>
<dbReference type="InterPro" id="IPR013221">
    <property type="entry name" value="Mur_ligase_cen"/>
</dbReference>
<evidence type="ECO:0008006" key="5">
    <source>
        <dbReference type="Google" id="ProtNLM"/>
    </source>
</evidence>
<protein>
    <recommendedName>
        <fullName evidence="5">Mur ligase central domain-containing protein</fullName>
    </recommendedName>
</protein>
<keyword evidence="4" id="KW-1185">Reference proteome</keyword>
<dbReference type="Pfam" id="PF02875">
    <property type="entry name" value="Mur_ligase_C"/>
    <property type="match status" value="1"/>
</dbReference>
<gene>
    <name evidence="3" type="ORF">HaLaN_06328</name>
</gene>
<dbReference type="InterPro" id="IPR036565">
    <property type="entry name" value="Mur-like_cat_sf"/>
</dbReference>
<dbReference type="EMBL" id="BLLF01000359">
    <property type="protein sequence ID" value="GFH10923.1"/>
    <property type="molecule type" value="Genomic_DNA"/>
</dbReference>
<dbReference type="InterPro" id="IPR036615">
    <property type="entry name" value="Mur_ligase_C_dom_sf"/>
</dbReference>
<dbReference type="AlphaFoldDB" id="A0A699YLF2"/>
<name>A0A699YLF2_HAELA</name>
<dbReference type="SUPFAM" id="SSF53244">
    <property type="entry name" value="MurD-like peptide ligases, peptide-binding domain"/>
    <property type="match status" value="1"/>
</dbReference>
<evidence type="ECO:0000259" key="2">
    <source>
        <dbReference type="Pfam" id="PF08245"/>
    </source>
</evidence>
<comment type="caution">
    <text evidence="3">The sequence shown here is derived from an EMBL/GenBank/DDBJ whole genome shotgun (WGS) entry which is preliminary data.</text>
</comment>
<feature type="domain" description="Mur ligase central" evidence="2">
    <location>
        <begin position="2"/>
        <end position="79"/>
    </location>
</feature>
<dbReference type="GO" id="GO:0016881">
    <property type="term" value="F:acid-amino acid ligase activity"/>
    <property type="evidence" value="ECO:0007669"/>
    <property type="project" value="InterPro"/>
</dbReference>
<sequence>LAVVNLDDPLAPELLELSKLVVSVTYAIDNAEADVVAESMKSDIWENEVIVRTPLGRLQIITPLLGKHNTYNILAAVATGIALELPLKSIVAGIEAVEVVPGRCEVIDEGQNFSVIVDRADNPKALEAMLTALKGSAENILTVVGCRGDED</sequence>
<feature type="non-terminal residue" evidence="3">
    <location>
        <position position="151"/>
    </location>
</feature>
<organism evidence="3 4">
    <name type="scientific">Haematococcus lacustris</name>
    <name type="common">Green alga</name>
    <name type="synonym">Haematococcus pluvialis</name>
    <dbReference type="NCBI Taxonomy" id="44745"/>
    <lineage>
        <taxon>Eukaryota</taxon>
        <taxon>Viridiplantae</taxon>
        <taxon>Chlorophyta</taxon>
        <taxon>core chlorophytes</taxon>
        <taxon>Chlorophyceae</taxon>
        <taxon>CS clade</taxon>
        <taxon>Chlamydomonadales</taxon>
        <taxon>Haematococcaceae</taxon>
        <taxon>Haematococcus</taxon>
    </lineage>
</organism>
<evidence type="ECO:0000259" key="1">
    <source>
        <dbReference type="Pfam" id="PF02875"/>
    </source>
</evidence>
<accession>A0A699YLF2</accession>
<feature type="domain" description="Mur ligase C-terminal" evidence="1">
    <location>
        <begin position="102"/>
        <end position="150"/>
    </location>
</feature>
<dbReference type="SUPFAM" id="SSF53623">
    <property type="entry name" value="MurD-like peptide ligases, catalytic domain"/>
    <property type="match status" value="1"/>
</dbReference>
<dbReference type="PANTHER" id="PTHR23135">
    <property type="entry name" value="MUR LIGASE FAMILY MEMBER"/>
    <property type="match status" value="1"/>
</dbReference>
<feature type="non-terminal residue" evidence="3">
    <location>
        <position position="1"/>
    </location>
</feature>
<dbReference type="Pfam" id="PF08245">
    <property type="entry name" value="Mur_ligase_M"/>
    <property type="match status" value="1"/>
</dbReference>
<dbReference type="GO" id="GO:0005524">
    <property type="term" value="F:ATP binding"/>
    <property type="evidence" value="ECO:0007669"/>
    <property type="project" value="InterPro"/>
</dbReference>